<evidence type="ECO:0000313" key="2">
    <source>
        <dbReference type="EMBL" id="KMW59167.1"/>
    </source>
</evidence>
<feature type="compositionally biased region" description="Polar residues" evidence="1">
    <location>
        <begin position="1"/>
        <end position="11"/>
    </location>
</feature>
<name>A0A0J9E8R7_9RHOB</name>
<sequence>MGSVLSWTGSPEFQGAGGVDANHFGPPTPAKQYRRADIQ</sequence>
<dbReference type="Proteomes" id="UP000037178">
    <property type="component" value="Unassembled WGS sequence"/>
</dbReference>
<protein>
    <submittedName>
        <fullName evidence="2">Uncharacterized protein</fullName>
    </submittedName>
</protein>
<organism evidence="2 3">
    <name type="scientific">Candidatus Rhodobacter oscarellae</name>
    <dbReference type="NCBI Taxonomy" id="1675527"/>
    <lineage>
        <taxon>Bacteria</taxon>
        <taxon>Pseudomonadati</taxon>
        <taxon>Pseudomonadota</taxon>
        <taxon>Alphaproteobacteria</taxon>
        <taxon>Rhodobacterales</taxon>
        <taxon>Rhodobacter group</taxon>
        <taxon>Rhodobacter</taxon>
    </lineage>
</organism>
<dbReference type="EMBL" id="LFTY01000002">
    <property type="protein sequence ID" value="KMW59167.1"/>
    <property type="molecule type" value="Genomic_DNA"/>
</dbReference>
<comment type="caution">
    <text evidence="2">The sequence shown here is derived from an EMBL/GenBank/DDBJ whole genome shotgun (WGS) entry which is preliminary data.</text>
</comment>
<dbReference type="STRING" id="1675527.AIOL_004148"/>
<feature type="region of interest" description="Disordered" evidence="1">
    <location>
        <begin position="1"/>
        <end position="39"/>
    </location>
</feature>
<evidence type="ECO:0000313" key="3">
    <source>
        <dbReference type="Proteomes" id="UP000037178"/>
    </source>
</evidence>
<evidence type="ECO:0000256" key="1">
    <source>
        <dbReference type="SAM" id="MobiDB-lite"/>
    </source>
</evidence>
<accession>A0A0J9E8R7</accession>
<keyword evidence="3" id="KW-1185">Reference proteome</keyword>
<dbReference type="AlphaFoldDB" id="A0A0J9E8R7"/>
<proteinExistence type="predicted"/>
<reference evidence="2 3" key="1">
    <citation type="submission" date="2015-06" db="EMBL/GenBank/DDBJ databases">
        <title>Draft genome sequence of an Alphaproteobacteria species associated to the Mediterranean sponge Oscarella lobularis.</title>
        <authorList>
            <person name="Jourda C."/>
            <person name="Santini S."/>
            <person name="Claverie J.-M."/>
        </authorList>
    </citation>
    <scope>NUCLEOTIDE SEQUENCE [LARGE SCALE GENOMIC DNA]</scope>
    <source>
        <strain evidence="2">IGS</strain>
    </source>
</reference>
<gene>
    <name evidence="2" type="ORF">AIOL_004148</name>
</gene>